<reference evidence="1" key="1">
    <citation type="submission" date="2021-02" db="EMBL/GenBank/DDBJ databases">
        <authorList>
            <person name="Dougan E. K."/>
            <person name="Rhodes N."/>
            <person name="Thang M."/>
            <person name="Chan C."/>
        </authorList>
    </citation>
    <scope>NUCLEOTIDE SEQUENCE</scope>
</reference>
<dbReference type="EMBL" id="CAJNNW010024686">
    <property type="protein sequence ID" value="CAE8673729.1"/>
    <property type="molecule type" value="Genomic_DNA"/>
</dbReference>
<comment type="caution">
    <text evidence="1">The sequence shown here is derived from an EMBL/GenBank/DDBJ whole genome shotgun (WGS) entry which is preliminary data.</text>
</comment>
<proteinExistence type="predicted"/>
<protein>
    <submittedName>
        <fullName evidence="1">Uncharacterized protein</fullName>
    </submittedName>
</protein>
<dbReference type="AlphaFoldDB" id="A0A813JDG4"/>
<name>A0A813JDG4_POLGL</name>
<accession>A0A813JDG4</accession>
<sequence>VRGMASQALQAAASGGMVAALVAAEAAGSGGLSADEVVASLLAELGEGASLEDLICRIGERQKERVHQSVEAEIQRLHVVLEAQLQARAVRGGS</sequence>
<gene>
    <name evidence="1" type="ORF">PGLA2088_LOCUS18657</name>
</gene>
<organism evidence="1 2">
    <name type="scientific">Polarella glacialis</name>
    <name type="common">Dinoflagellate</name>
    <dbReference type="NCBI Taxonomy" id="89957"/>
    <lineage>
        <taxon>Eukaryota</taxon>
        <taxon>Sar</taxon>
        <taxon>Alveolata</taxon>
        <taxon>Dinophyceae</taxon>
        <taxon>Suessiales</taxon>
        <taxon>Suessiaceae</taxon>
        <taxon>Polarella</taxon>
    </lineage>
</organism>
<evidence type="ECO:0000313" key="2">
    <source>
        <dbReference type="Proteomes" id="UP000626109"/>
    </source>
</evidence>
<dbReference type="Proteomes" id="UP000626109">
    <property type="component" value="Unassembled WGS sequence"/>
</dbReference>
<evidence type="ECO:0000313" key="1">
    <source>
        <dbReference type="EMBL" id="CAE8673729.1"/>
    </source>
</evidence>
<feature type="non-terminal residue" evidence="1">
    <location>
        <position position="94"/>
    </location>
</feature>